<dbReference type="Proteomes" id="UP000009096">
    <property type="component" value="Chromosome 2"/>
</dbReference>
<dbReference type="AlphaFoldDB" id="W7M3D8"/>
<dbReference type="VEuPathDB" id="FungiDB:FVEG_04026"/>
<organism evidence="1 2">
    <name type="scientific">Gibberella moniliformis (strain M3125 / FGSC 7600)</name>
    <name type="common">Maize ear and stalk rot fungus</name>
    <name type="synonym">Fusarium verticillioides</name>
    <dbReference type="NCBI Taxonomy" id="334819"/>
    <lineage>
        <taxon>Eukaryota</taxon>
        <taxon>Fungi</taxon>
        <taxon>Dikarya</taxon>
        <taxon>Ascomycota</taxon>
        <taxon>Pezizomycotina</taxon>
        <taxon>Sordariomycetes</taxon>
        <taxon>Hypocreomycetidae</taxon>
        <taxon>Hypocreales</taxon>
        <taxon>Nectriaceae</taxon>
        <taxon>Fusarium</taxon>
        <taxon>Fusarium fujikuroi species complex</taxon>
    </lineage>
</organism>
<dbReference type="EMBL" id="DS022245">
    <property type="protein sequence ID" value="EWG42085.1"/>
    <property type="molecule type" value="Genomic_DNA"/>
</dbReference>
<proteinExistence type="predicted"/>
<gene>
    <name evidence="1" type="ORF">FVEG_04026</name>
</gene>
<protein>
    <submittedName>
        <fullName evidence="1">Uncharacterized protein</fullName>
    </submittedName>
</protein>
<accession>W7M3D8</accession>
<dbReference type="KEGG" id="fvr:FVEG_04026"/>
<evidence type="ECO:0000313" key="2">
    <source>
        <dbReference type="Proteomes" id="UP000009096"/>
    </source>
</evidence>
<name>W7M3D8_GIBM7</name>
<evidence type="ECO:0000313" key="1">
    <source>
        <dbReference type="EMBL" id="EWG42085.1"/>
    </source>
</evidence>
<sequence length="124" mass="13317">MRTLAFSGAIACRYQTPNVESIILRAHRDQRLAVEIAAAQKKATVNKNSVVLNLLPLSGLGWRRLGIAAGVRSFLLFQWLVFFILQPPTGILTAQEDGATNPPAPDTNSESARLAAVFSGNNSG</sequence>
<reference evidence="1 2" key="1">
    <citation type="journal article" date="2010" name="Nature">
        <title>Comparative genomics reveals mobile pathogenicity chromosomes in Fusarium.</title>
        <authorList>
            <person name="Ma L.J."/>
            <person name="van der Does H.C."/>
            <person name="Borkovich K.A."/>
            <person name="Coleman J.J."/>
            <person name="Daboussi M.J."/>
            <person name="Di Pietro A."/>
            <person name="Dufresne M."/>
            <person name="Freitag M."/>
            <person name="Grabherr M."/>
            <person name="Henrissat B."/>
            <person name="Houterman P.M."/>
            <person name="Kang S."/>
            <person name="Shim W.B."/>
            <person name="Woloshuk C."/>
            <person name="Xie X."/>
            <person name="Xu J.R."/>
            <person name="Antoniw J."/>
            <person name="Baker S.E."/>
            <person name="Bluhm B.H."/>
            <person name="Breakspear A."/>
            <person name="Brown D.W."/>
            <person name="Butchko R.A."/>
            <person name="Chapman S."/>
            <person name="Coulson R."/>
            <person name="Coutinho P.M."/>
            <person name="Danchin E.G."/>
            <person name="Diener A."/>
            <person name="Gale L.R."/>
            <person name="Gardiner D.M."/>
            <person name="Goff S."/>
            <person name="Hammond-Kosack K.E."/>
            <person name="Hilburn K."/>
            <person name="Hua-Van A."/>
            <person name="Jonkers W."/>
            <person name="Kazan K."/>
            <person name="Kodira C.D."/>
            <person name="Koehrsen M."/>
            <person name="Kumar L."/>
            <person name="Lee Y.H."/>
            <person name="Li L."/>
            <person name="Manners J.M."/>
            <person name="Miranda-Saavedra D."/>
            <person name="Mukherjee M."/>
            <person name="Park G."/>
            <person name="Park J."/>
            <person name="Park S.Y."/>
            <person name="Proctor R.H."/>
            <person name="Regev A."/>
            <person name="Ruiz-Roldan M.C."/>
            <person name="Sain D."/>
            <person name="Sakthikumar S."/>
            <person name="Sykes S."/>
            <person name="Schwartz D.C."/>
            <person name="Turgeon B.G."/>
            <person name="Wapinski I."/>
            <person name="Yoder O."/>
            <person name="Young S."/>
            <person name="Zeng Q."/>
            <person name="Zhou S."/>
            <person name="Galagan J."/>
            <person name="Cuomo C.A."/>
            <person name="Kistler H.C."/>
            <person name="Rep M."/>
        </authorList>
    </citation>
    <scope>NUCLEOTIDE SEQUENCE [LARGE SCALE GENOMIC DNA]</scope>
    <source>
        <strain evidence="2">M3125 / FGSC 7600</strain>
    </source>
</reference>
<dbReference type="RefSeq" id="XP_018748276.1">
    <property type="nucleotide sequence ID" value="XM_018891712.1"/>
</dbReference>
<dbReference type="EMBL" id="CM000579">
    <property type="protein sequence ID" value="EWG42085.1"/>
    <property type="molecule type" value="Genomic_DNA"/>
</dbReference>
<dbReference type="GeneID" id="30062124"/>
<keyword evidence="2" id="KW-1185">Reference proteome</keyword>
<dbReference type="OrthoDB" id="10334237at2759"/>